<feature type="region of interest" description="Disordered" evidence="1">
    <location>
        <begin position="247"/>
        <end position="285"/>
    </location>
</feature>
<dbReference type="PANTHER" id="PTHR34606">
    <property type="entry name" value="BON DOMAIN-CONTAINING PROTEIN"/>
    <property type="match status" value="1"/>
</dbReference>
<feature type="region of interest" description="Disordered" evidence="1">
    <location>
        <begin position="27"/>
        <end position="101"/>
    </location>
</feature>
<dbReference type="RefSeq" id="WP_050431719.1">
    <property type="nucleotide sequence ID" value="NZ_CP012159.1"/>
</dbReference>
<keyword evidence="4" id="KW-1185">Reference proteome</keyword>
<dbReference type="PANTHER" id="PTHR34606:SF15">
    <property type="entry name" value="BON DOMAIN-CONTAINING PROTEIN"/>
    <property type="match status" value="1"/>
</dbReference>
<evidence type="ECO:0000313" key="4">
    <source>
        <dbReference type="Proteomes" id="UP000067626"/>
    </source>
</evidence>
<protein>
    <recommendedName>
        <fullName evidence="2">BON domain-containing protein</fullName>
    </recommendedName>
</protein>
<dbReference type="Pfam" id="PF04972">
    <property type="entry name" value="BON"/>
    <property type="match status" value="1"/>
</dbReference>
<dbReference type="OrthoDB" id="680465at2"/>
<dbReference type="InterPro" id="IPR014004">
    <property type="entry name" value="Transpt-assoc_nodulatn_dom_bac"/>
</dbReference>
<dbReference type="KEGG" id="ccro:CMC5_038220"/>
<dbReference type="EMBL" id="CP012159">
    <property type="protein sequence ID" value="AKT39673.1"/>
    <property type="molecule type" value="Genomic_DNA"/>
</dbReference>
<dbReference type="InterPro" id="IPR051686">
    <property type="entry name" value="Lipoprotein_DolP"/>
</dbReference>
<gene>
    <name evidence="3" type="ORF">CMC5_038220</name>
</gene>
<dbReference type="Proteomes" id="UP000067626">
    <property type="component" value="Chromosome"/>
</dbReference>
<name>A0A0K1EGG6_CHOCO</name>
<accession>A0A0K1EGG6</accession>
<evidence type="ECO:0000256" key="1">
    <source>
        <dbReference type="SAM" id="MobiDB-lite"/>
    </source>
</evidence>
<evidence type="ECO:0000259" key="2">
    <source>
        <dbReference type="PROSITE" id="PS50914"/>
    </source>
</evidence>
<feature type="compositionally biased region" description="Gly residues" evidence="1">
    <location>
        <begin position="74"/>
        <end position="85"/>
    </location>
</feature>
<dbReference type="InterPro" id="IPR007055">
    <property type="entry name" value="BON_dom"/>
</dbReference>
<dbReference type="STRING" id="52.CMC5_038220"/>
<dbReference type="AlphaFoldDB" id="A0A0K1EGG6"/>
<sequence length="285" mass="32114">MKDRFDRGDGYGWRGREFDRDDERMWRDPEGVTERGGGYSLDEGRFTTRERRGEGLYGSDQGAGYGRDRNRSGGFRGGEGRGLMGHQGHAERARSYGGGYGNEYTHDDNLSYGRGDVGWDREVLPGYPHQRDDAWRTRHEPSHTMSEMGHSAMQSFRGAMSELGDKVRQAFGRGPKGYKRSDERILEDICEALSYRHDIDASEVTVQVKDGEVTLEGTVPERQQKRFIEYVAENVRGVEDVHNQIRVQRTSENTTSTASTTSDSTTTSGQQGAMPRMPIGDVARR</sequence>
<feature type="compositionally biased region" description="Low complexity" evidence="1">
    <location>
        <begin position="250"/>
        <end position="268"/>
    </location>
</feature>
<feature type="compositionally biased region" description="Basic and acidic residues" evidence="1">
    <location>
        <begin position="42"/>
        <end position="54"/>
    </location>
</feature>
<organism evidence="3 4">
    <name type="scientific">Chondromyces crocatus</name>
    <dbReference type="NCBI Taxonomy" id="52"/>
    <lineage>
        <taxon>Bacteria</taxon>
        <taxon>Pseudomonadati</taxon>
        <taxon>Myxococcota</taxon>
        <taxon>Polyangia</taxon>
        <taxon>Polyangiales</taxon>
        <taxon>Polyangiaceae</taxon>
        <taxon>Chondromyces</taxon>
    </lineage>
</organism>
<feature type="domain" description="BON" evidence="2">
    <location>
        <begin position="181"/>
        <end position="249"/>
    </location>
</feature>
<proteinExistence type="predicted"/>
<dbReference type="PROSITE" id="PS50914">
    <property type="entry name" value="BON"/>
    <property type="match status" value="1"/>
</dbReference>
<dbReference type="Gene3D" id="3.30.1340.30">
    <property type="match status" value="1"/>
</dbReference>
<reference evidence="3 4" key="1">
    <citation type="submission" date="2015-07" db="EMBL/GenBank/DDBJ databases">
        <title>Genome analysis of myxobacterium Chondromyces crocatus Cm c5 reveals a high potential for natural compound synthesis and the genetic basis for the loss of fruiting body formation.</title>
        <authorList>
            <person name="Zaburannyi N."/>
            <person name="Bunk B."/>
            <person name="Maier J."/>
            <person name="Overmann J."/>
            <person name="Mueller R."/>
        </authorList>
    </citation>
    <scope>NUCLEOTIDE SEQUENCE [LARGE SCALE GENOMIC DNA]</scope>
    <source>
        <strain evidence="3 4">Cm c5</strain>
    </source>
</reference>
<dbReference type="SMART" id="SM00749">
    <property type="entry name" value="BON"/>
    <property type="match status" value="1"/>
</dbReference>
<evidence type="ECO:0000313" key="3">
    <source>
        <dbReference type="EMBL" id="AKT39673.1"/>
    </source>
</evidence>
<dbReference type="PATRIC" id="fig|52.7.peg.4207"/>